<dbReference type="PANTHER" id="PTHR30514:SF20">
    <property type="entry name" value="TRANSCRIPTIONAL REGULATOR"/>
    <property type="match status" value="1"/>
</dbReference>
<evidence type="ECO:0000256" key="2">
    <source>
        <dbReference type="ARBA" id="ARBA00023125"/>
    </source>
</evidence>
<dbReference type="Pfam" id="PF01418">
    <property type="entry name" value="HTH_6"/>
    <property type="match status" value="1"/>
</dbReference>
<evidence type="ECO:0000259" key="4">
    <source>
        <dbReference type="PROSITE" id="PS51071"/>
    </source>
</evidence>
<keyword evidence="1" id="KW-0805">Transcription regulation</keyword>
<keyword evidence="2" id="KW-0238">DNA-binding</keyword>
<dbReference type="InterPro" id="IPR036388">
    <property type="entry name" value="WH-like_DNA-bd_sf"/>
</dbReference>
<dbReference type="CDD" id="cd05013">
    <property type="entry name" value="SIS_RpiR"/>
    <property type="match status" value="1"/>
</dbReference>
<proteinExistence type="predicted"/>
<feature type="domain" description="SIS" evidence="5">
    <location>
        <begin position="138"/>
        <end position="283"/>
    </location>
</feature>
<dbReference type="EMBL" id="BMJA01000001">
    <property type="protein sequence ID" value="GGA26514.1"/>
    <property type="molecule type" value="Genomic_DNA"/>
</dbReference>
<evidence type="ECO:0000256" key="3">
    <source>
        <dbReference type="ARBA" id="ARBA00023163"/>
    </source>
</evidence>
<dbReference type="Proteomes" id="UP000620046">
    <property type="component" value="Unassembled WGS sequence"/>
</dbReference>
<evidence type="ECO:0000259" key="5">
    <source>
        <dbReference type="PROSITE" id="PS51464"/>
    </source>
</evidence>
<dbReference type="PROSITE" id="PS51071">
    <property type="entry name" value="HTH_RPIR"/>
    <property type="match status" value="1"/>
</dbReference>
<dbReference type="InterPro" id="IPR009057">
    <property type="entry name" value="Homeodomain-like_sf"/>
</dbReference>
<feature type="domain" description="HTH rpiR-type" evidence="4">
    <location>
        <begin position="8"/>
        <end position="84"/>
    </location>
</feature>
<accession>A0ABQ1FQS9</accession>
<dbReference type="InterPro" id="IPR047640">
    <property type="entry name" value="RpiR-like"/>
</dbReference>
<keyword evidence="7" id="KW-1185">Reference proteome</keyword>
<gene>
    <name evidence="6" type="ORF">GCM10010981_13960</name>
</gene>
<sequence length="288" mass="32125">MARQGAVDELLQRIAQDFETLPRQLQNVASYLERERANIMVQRINEIAAGCDVHPSAVVRFAQRFGYSGFSEMQAVFRLDYTEAATPTRSYQQRIRRVIAEGEGTMPASQMALRFIDASRTGLDDLVKSFDAKHFEAAVDLLVKAENIYVVAVRRTFSIASYIVYALQHTAKRVHLVSGLGGMYREQIRSIGKNDVLIAISYPPYGKETLYCSRVAHQHKAKVLAITDSALGALGREAHATLLVQESSAFAFRALTSTICLCQALFVALAYKLELKVEETIHPGEYDD</sequence>
<comment type="caution">
    <text evidence="6">The sequence shown here is derived from an EMBL/GenBank/DDBJ whole genome shotgun (WGS) entry which is preliminary data.</text>
</comment>
<dbReference type="PANTHER" id="PTHR30514">
    <property type="entry name" value="GLUCOKINASE"/>
    <property type="match status" value="1"/>
</dbReference>
<dbReference type="InterPro" id="IPR000281">
    <property type="entry name" value="HTH_RpiR"/>
</dbReference>
<evidence type="ECO:0000313" key="7">
    <source>
        <dbReference type="Proteomes" id="UP000620046"/>
    </source>
</evidence>
<organism evidence="6 7">
    <name type="scientific">Dyella nitratireducens</name>
    <dbReference type="NCBI Taxonomy" id="1849580"/>
    <lineage>
        <taxon>Bacteria</taxon>
        <taxon>Pseudomonadati</taxon>
        <taxon>Pseudomonadota</taxon>
        <taxon>Gammaproteobacteria</taxon>
        <taxon>Lysobacterales</taxon>
        <taxon>Rhodanobacteraceae</taxon>
        <taxon>Dyella</taxon>
    </lineage>
</organism>
<dbReference type="InterPro" id="IPR046348">
    <property type="entry name" value="SIS_dom_sf"/>
</dbReference>
<dbReference type="RefSeq" id="WP_188793513.1">
    <property type="nucleotide sequence ID" value="NZ_BMJA01000001.1"/>
</dbReference>
<protein>
    <submittedName>
        <fullName evidence="6">RpiR family transcriptional regulator</fullName>
    </submittedName>
</protein>
<dbReference type="PROSITE" id="PS51464">
    <property type="entry name" value="SIS"/>
    <property type="match status" value="1"/>
</dbReference>
<dbReference type="InterPro" id="IPR001347">
    <property type="entry name" value="SIS_dom"/>
</dbReference>
<evidence type="ECO:0000313" key="6">
    <source>
        <dbReference type="EMBL" id="GGA26514.1"/>
    </source>
</evidence>
<dbReference type="InterPro" id="IPR035472">
    <property type="entry name" value="RpiR-like_SIS"/>
</dbReference>
<evidence type="ECO:0000256" key="1">
    <source>
        <dbReference type="ARBA" id="ARBA00023015"/>
    </source>
</evidence>
<dbReference type="Gene3D" id="1.10.10.10">
    <property type="entry name" value="Winged helix-like DNA-binding domain superfamily/Winged helix DNA-binding domain"/>
    <property type="match status" value="1"/>
</dbReference>
<dbReference type="Pfam" id="PF01380">
    <property type="entry name" value="SIS"/>
    <property type="match status" value="1"/>
</dbReference>
<dbReference type="SUPFAM" id="SSF46689">
    <property type="entry name" value="Homeodomain-like"/>
    <property type="match status" value="1"/>
</dbReference>
<reference evidence="7" key="1">
    <citation type="journal article" date="2019" name="Int. J. Syst. Evol. Microbiol.">
        <title>The Global Catalogue of Microorganisms (GCM) 10K type strain sequencing project: providing services to taxonomists for standard genome sequencing and annotation.</title>
        <authorList>
            <consortium name="The Broad Institute Genomics Platform"/>
            <consortium name="The Broad Institute Genome Sequencing Center for Infectious Disease"/>
            <person name="Wu L."/>
            <person name="Ma J."/>
        </authorList>
    </citation>
    <scope>NUCLEOTIDE SEQUENCE [LARGE SCALE GENOMIC DNA]</scope>
    <source>
        <strain evidence="7">CGMCC 1.15439</strain>
    </source>
</reference>
<dbReference type="SUPFAM" id="SSF53697">
    <property type="entry name" value="SIS domain"/>
    <property type="match status" value="1"/>
</dbReference>
<name>A0ABQ1FQS9_9GAMM</name>
<dbReference type="Gene3D" id="3.40.50.10490">
    <property type="entry name" value="Glucose-6-phosphate isomerase like protein, domain 1"/>
    <property type="match status" value="1"/>
</dbReference>
<keyword evidence="3" id="KW-0804">Transcription</keyword>